<keyword evidence="1" id="KW-0472">Membrane</keyword>
<dbReference type="Proteomes" id="UP000053750">
    <property type="component" value="Unassembled WGS sequence"/>
</dbReference>
<keyword evidence="1" id="KW-1133">Transmembrane helix</keyword>
<keyword evidence="1" id="KW-0812">Transmembrane</keyword>
<evidence type="ECO:0000313" key="2">
    <source>
        <dbReference type="EMBL" id="EXX92485.1"/>
    </source>
</evidence>
<reference evidence="2 3" key="1">
    <citation type="submission" date="2014-02" db="EMBL/GenBank/DDBJ databases">
        <title>Genome sequence of Paenibacillus darwinianus reveals adaptive mechanisms for survival in Antarctic soils.</title>
        <authorList>
            <person name="Dsouza M."/>
            <person name="Taylor M.W."/>
            <person name="Turner S.J."/>
            <person name="Aislabie J."/>
        </authorList>
    </citation>
    <scope>NUCLEOTIDE SEQUENCE [LARGE SCALE GENOMIC DNA]</scope>
    <source>
        <strain evidence="2 3">CE1</strain>
    </source>
</reference>
<comment type="caution">
    <text evidence="2">The sequence shown here is derived from an EMBL/GenBank/DDBJ whole genome shotgun (WGS) entry which is preliminary data.</text>
</comment>
<dbReference type="AlphaFoldDB" id="A0A9W5S437"/>
<dbReference type="RefSeq" id="WP_036581262.1">
    <property type="nucleotide sequence ID" value="NZ_KK082149.1"/>
</dbReference>
<evidence type="ECO:0008006" key="4">
    <source>
        <dbReference type="Google" id="ProtNLM"/>
    </source>
</evidence>
<accession>A0A9W5S437</accession>
<feature type="transmembrane region" description="Helical" evidence="1">
    <location>
        <begin position="45"/>
        <end position="64"/>
    </location>
</feature>
<dbReference type="InterPro" id="IPR024515">
    <property type="entry name" value="DUF3397"/>
</dbReference>
<proteinExistence type="predicted"/>
<dbReference type="OrthoDB" id="2661791at2"/>
<feature type="transmembrane region" description="Helical" evidence="1">
    <location>
        <begin position="12"/>
        <end position="33"/>
    </location>
</feature>
<keyword evidence="3" id="KW-1185">Reference proteome</keyword>
<sequence>MAALWDSVTQLYAYMAVVPIVPFALVYIGYAAFAKDKKRALRMAMDVTTALLIGSVTVLFNLIFGSSFGFYGILLILLLGAGLLGNLQYRKRGSVNLGRIVRAVWRLGFFVMGAFYLLFLAIAVGQTIWQA</sequence>
<feature type="transmembrane region" description="Helical" evidence="1">
    <location>
        <begin position="107"/>
        <end position="129"/>
    </location>
</feature>
<name>A0A9W5S437_9BACL</name>
<evidence type="ECO:0000313" key="3">
    <source>
        <dbReference type="Proteomes" id="UP000053750"/>
    </source>
</evidence>
<dbReference type="EMBL" id="JFHU01000007">
    <property type="protein sequence ID" value="EXX92485.1"/>
    <property type="molecule type" value="Genomic_DNA"/>
</dbReference>
<feature type="transmembrane region" description="Helical" evidence="1">
    <location>
        <begin position="70"/>
        <end position="87"/>
    </location>
</feature>
<gene>
    <name evidence="2" type="ORF">BG53_13960</name>
</gene>
<organism evidence="2 3">
    <name type="scientific">Paenibacillus darwinianus</name>
    <dbReference type="NCBI Taxonomy" id="1380763"/>
    <lineage>
        <taxon>Bacteria</taxon>
        <taxon>Bacillati</taxon>
        <taxon>Bacillota</taxon>
        <taxon>Bacilli</taxon>
        <taxon>Bacillales</taxon>
        <taxon>Paenibacillaceae</taxon>
        <taxon>Paenibacillus</taxon>
    </lineage>
</organism>
<dbReference type="Pfam" id="PF11877">
    <property type="entry name" value="DUF3397"/>
    <property type="match status" value="1"/>
</dbReference>
<protein>
    <recommendedName>
        <fullName evidence="4">DUF3397 domain-containing protein</fullName>
    </recommendedName>
</protein>
<evidence type="ECO:0000256" key="1">
    <source>
        <dbReference type="SAM" id="Phobius"/>
    </source>
</evidence>